<protein>
    <submittedName>
        <fullName evidence="5">Transcriptional regulator</fullName>
    </submittedName>
</protein>
<dbReference type="GO" id="GO:0003700">
    <property type="term" value="F:DNA-binding transcription factor activity"/>
    <property type="evidence" value="ECO:0007669"/>
    <property type="project" value="TreeGrafter"/>
</dbReference>
<evidence type="ECO:0000313" key="6">
    <source>
        <dbReference type="Proteomes" id="UP000196560"/>
    </source>
</evidence>
<evidence type="ECO:0000256" key="1">
    <source>
        <dbReference type="ARBA" id="ARBA00023015"/>
    </source>
</evidence>
<dbReference type="AlphaFoldDB" id="A0A1Y3U5R9"/>
<proteinExistence type="predicted"/>
<evidence type="ECO:0000259" key="4">
    <source>
        <dbReference type="PROSITE" id="PS50943"/>
    </source>
</evidence>
<name>A0A1Y3U5R9_9ACTN</name>
<keyword evidence="2" id="KW-0238">DNA-binding</keyword>
<sequence>MSEPLGQIVGSNVSRLREEQGLGKTAFCLMAGISRPYLNRIESGTANITLKELQRLADSLDVAPELLLAEPRD</sequence>
<dbReference type="InterPro" id="IPR050807">
    <property type="entry name" value="TransReg_Diox_bact_type"/>
</dbReference>
<dbReference type="SMART" id="SM00530">
    <property type="entry name" value="HTH_XRE"/>
    <property type="match status" value="1"/>
</dbReference>
<comment type="caution">
    <text evidence="5">The sequence shown here is derived from an EMBL/GenBank/DDBJ whole genome shotgun (WGS) entry which is preliminary data.</text>
</comment>
<accession>A0A1Y3U5R9</accession>
<keyword evidence="3" id="KW-0804">Transcription</keyword>
<dbReference type="PANTHER" id="PTHR46797:SF23">
    <property type="entry name" value="HTH-TYPE TRANSCRIPTIONAL REGULATOR SUTR"/>
    <property type="match status" value="1"/>
</dbReference>
<dbReference type="Proteomes" id="UP000196560">
    <property type="component" value="Unassembled WGS sequence"/>
</dbReference>
<dbReference type="EMBL" id="NFHO01000002">
    <property type="protein sequence ID" value="OUN44113.1"/>
    <property type="molecule type" value="Genomic_DNA"/>
</dbReference>
<dbReference type="SUPFAM" id="SSF47413">
    <property type="entry name" value="lambda repressor-like DNA-binding domains"/>
    <property type="match status" value="1"/>
</dbReference>
<gene>
    <name evidence="5" type="ORF">B5G21_02260</name>
</gene>
<dbReference type="GO" id="GO:0003677">
    <property type="term" value="F:DNA binding"/>
    <property type="evidence" value="ECO:0007669"/>
    <property type="project" value="UniProtKB-KW"/>
</dbReference>
<dbReference type="CDD" id="cd00093">
    <property type="entry name" value="HTH_XRE"/>
    <property type="match status" value="1"/>
</dbReference>
<evidence type="ECO:0000256" key="3">
    <source>
        <dbReference type="ARBA" id="ARBA00023163"/>
    </source>
</evidence>
<keyword evidence="6" id="KW-1185">Reference proteome</keyword>
<reference evidence="6" key="1">
    <citation type="submission" date="2017-04" db="EMBL/GenBank/DDBJ databases">
        <title>Function of individual gut microbiota members based on whole genome sequencing of pure cultures obtained from chicken caecum.</title>
        <authorList>
            <person name="Medvecky M."/>
            <person name="Cejkova D."/>
            <person name="Polansky O."/>
            <person name="Karasova D."/>
            <person name="Kubasova T."/>
            <person name="Cizek A."/>
            <person name="Rychlik I."/>
        </authorList>
    </citation>
    <scope>NUCLEOTIDE SEQUENCE [LARGE SCALE GENOMIC DNA]</scope>
    <source>
        <strain evidence="6">An70</strain>
    </source>
</reference>
<dbReference type="GO" id="GO:0005829">
    <property type="term" value="C:cytosol"/>
    <property type="evidence" value="ECO:0007669"/>
    <property type="project" value="TreeGrafter"/>
</dbReference>
<evidence type="ECO:0000256" key="2">
    <source>
        <dbReference type="ARBA" id="ARBA00023125"/>
    </source>
</evidence>
<dbReference type="RefSeq" id="WP_035101621.1">
    <property type="nucleotide sequence ID" value="NZ_DBFOLJ010000022.1"/>
</dbReference>
<evidence type="ECO:0000313" key="5">
    <source>
        <dbReference type="EMBL" id="OUN44113.1"/>
    </source>
</evidence>
<dbReference type="InterPro" id="IPR001387">
    <property type="entry name" value="Cro/C1-type_HTH"/>
</dbReference>
<keyword evidence="1" id="KW-0805">Transcription regulation</keyword>
<dbReference type="PROSITE" id="PS50943">
    <property type="entry name" value="HTH_CROC1"/>
    <property type="match status" value="1"/>
</dbReference>
<dbReference type="PANTHER" id="PTHR46797">
    <property type="entry name" value="HTH-TYPE TRANSCRIPTIONAL REGULATOR"/>
    <property type="match status" value="1"/>
</dbReference>
<feature type="domain" description="HTH cro/C1-type" evidence="4">
    <location>
        <begin position="13"/>
        <end position="67"/>
    </location>
</feature>
<dbReference type="InterPro" id="IPR010982">
    <property type="entry name" value="Lambda_DNA-bd_dom_sf"/>
</dbReference>
<organism evidence="5 6">
    <name type="scientific">Enorma massiliensis</name>
    <dbReference type="NCBI Taxonomy" id="1472761"/>
    <lineage>
        <taxon>Bacteria</taxon>
        <taxon>Bacillati</taxon>
        <taxon>Actinomycetota</taxon>
        <taxon>Coriobacteriia</taxon>
        <taxon>Coriobacteriales</taxon>
        <taxon>Coriobacteriaceae</taxon>
        <taxon>Enorma</taxon>
    </lineage>
</organism>
<dbReference type="Gene3D" id="1.10.260.40">
    <property type="entry name" value="lambda repressor-like DNA-binding domains"/>
    <property type="match status" value="1"/>
</dbReference>
<dbReference type="Pfam" id="PF01381">
    <property type="entry name" value="HTH_3"/>
    <property type="match status" value="1"/>
</dbReference>